<organism evidence="3 4">
    <name type="scientific">Phyllosticta citricarpa</name>
    <dbReference type="NCBI Taxonomy" id="55181"/>
    <lineage>
        <taxon>Eukaryota</taxon>
        <taxon>Fungi</taxon>
        <taxon>Dikarya</taxon>
        <taxon>Ascomycota</taxon>
        <taxon>Pezizomycotina</taxon>
        <taxon>Dothideomycetes</taxon>
        <taxon>Dothideomycetes incertae sedis</taxon>
        <taxon>Botryosphaeriales</taxon>
        <taxon>Phyllostictaceae</taxon>
        <taxon>Phyllosticta</taxon>
    </lineage>
</organism>
<proteinExistence type="predicted"/>
<feature type="compositionally biased region" description="Low complexity" evidence="1">
    <location>
        <begin position="1"/>
        <end position="16"/>
    </location>
</feature>
<comment type="caution">
    <text evidence="3">The sequence shown here is derived from an EMBL/GenBank/DDBJ whole genome shotgun (WGS) entry which is preliminary data.</text>
</comment>
<keyword evidence="2" id="KW-0472">Membrane</keyword>
<dbReference type="Proteomes" id="UP001365128">
    <property type="component" value="Unassembled WGS sequence"/>
</dbReference>
<evidence type="ECO:0000256" key="2">
    <source>
        <dbReference type="SAM" id="Phobius"/>
    </source>
</evidence>
<feature type="transmembrane region" description="Helical" evidence="2">
    <location>
        <begin position="102"/>
        <end position="123"/>
    </location>
</feature>
<protein>
    <submittedName>
        <fullName evidence="3">Uncharacterized protein</fullName>
    </submittedName>
</protein>
<sequence length="142" mass="16015">MTGQDRTGQDRTGQGQQRHREGIESFDCILFHTYEGILFERGSQAKKITDRRGGGGKEERRTCGQSCQILVVGRFVFSCHVYTLMSLRLLRDASFFASATMIKLPTICMQAGVCVCVCVFGYMRCFRSTNNDAPYVRRCSMA</sequence>
<accession>A0ABR1L7B6</accession>
<dbReference type="EMBL" id="JBBPDW010000057">
    <property type="protein sequence ID" value="KAK7531133.1"/>
    <property type="molecule type" value="Genomic_DNA"/>
</dbReference>
<feature type="region of interest" description="Disordered" evidence="1">
    <location>
        <begin position="1"/>
        <end position="20"/>
    </location>
</feature>
<gene>
    <name evidence="3" type="ORF">IWX46DRAFT_373507</name>
</gene>
<feature type="transmembrane region" description="Helical" evidence="2">
    <location>
        <begin position="69"/>
        <end position="90"/>
    </location>
</feature>
<keyword evidence="2" id="KW-1133">Transmembrane helix</keyword>
<evidence type="ECO:0000313" key="3">
    <source>
        <dbReference type="EMBL" id="KAK7531133.1"/>
    </source>
</evidence>
<keyword evidence="2" id="KW-0812">Transmembrane</keyword>
<evidence type="ECO:0000313" key="4">
    <source>
        <dbReference type="Proteomes" id="UP001365128"/>
    </source>
</evidence>
<reference evidence="3 4" key="1">
    <citation type="submission" date="2024-04" db="EMBL/GenBank/DDBJ databases">
        <title>Phyllosticta paracitricarpa is synonymous to the EU quarantine fungus P. citricarpa based on phylogenomic analyses.</title>
        <authorList>
            <consortium name="Lawrence Berkeley National Laboratory"/>
            <person name="Van Ingen-Buijs V.A."/>
            <person name="Van Westerhoven A.C."/>
            <person name="Haridas S."/>
            <person name="Skiadas P."/>
            <person name="Martin F."/>
            <person name="Groenewald J.Z."/>
            <person name="Crous P.W."/>
            <person name="Seidl M.F."/>
        </authorList>
    </citation>
    <scope>NUCLEOTIDE SEQUENCE [LARGE SCALE GENOMIC DNA]</scope>
    <source>
        <strain evidence="3 4">CBS 122670</strain>
    </source>
</reference>
<keyword evidence="4" id="KW-1185">Reference proteome</keyword>
<evidence type="ECO:0000256" key="1">
    <source>
        <dbReference type="SAM" id="MobiDB-lite"/>
    </source>
</evidence>
<name>A0ABR1L7B6_9PEZI</name>